<dbReference type="EMBL" id="ACWF01000062">
    <property type="protein sequence ID" value="EHL78623.1"/>
    <property type="molecule type" value="Genomic_DNA"/>
</dbReference>
<name>G9QJM5_9BACI</name>
<dbReference type="InterPro" id="IPR007345">
    <property type="entry name" value="Polysacch_pyruvyl_Trfase"/>
</dbReference>
<dbReference type="Pfam" id="PF04230">
    <property type="entry name" value="PS_pyruv_trans"/>
    <property type="match status" value="1"/>
</dbReference>
<comment type="caution">
    <text evidence="2">The sequence shown here is derived from an EMBL/GenBank/DDBJ whole genome shotgun (WGS) entry which is preliminary data.</text>
</comment>
<dbReference type="HOGENOM" id="CLU_045699_0_0_9"/>
<dbReference type="Proteomes" id="UP000011747">
    <property type="component" value="Unassembled WGS sequence"/>
</dbReference>
<gene>
    <name evidence="2" type="ORF">HMPREF1015_01908</name>
</gene>
<accession>G9QJM5</accession>
<proteinExistence type="predicted"/>
<feature type="domain" description="Polysaccharide pyruvyl transferase" evidence="1">
    <location>
        <begin position="39"/>
        <end position="291"/>
    </location>
</feature>
<reference evidence="2 3" key="1">
    <citation type="submission" date="2011-09" db="EMBL/GenBank/DDBJ databases">
        <title>The Genome Sequence of Bacillus smithii 7_3_47FAA.</title>
        <authorList>
            <consortium name="The Broad Institute Genome Sequencing Platform"/>
            <person name="Earl A."/>
            <person name="Ward D."/>
            <person name="Feldgarden M."/>
            <person name="Gevers D."/>
            <person name="Daigneault M."/>
            <person name="Strauss J."/>
            <person name="Allen-Vercoe E."/>
            <person name="Young S.K."/>
            <person name="Zeng Q."/>
            <person name="Gargeya S."/>
            <person name="Fitzgerald M."/>
            <person name="Haas B."/>
            <person name="Abouelleil A."/>
            <person name="Alvarado L."/>
            <person name="Arachchi H.M."/>
            <person name="Berlin A."/>
            <person name="Brown A."/>
            <person name="Chapman S.B."/>
            <person name="Chen Z."/>
            <person name="Dunbar C."/>
            <person name="Freedman E."/>
            <person name="Gearin G."/>
            <person name="Goldberg J."/>
            <person name="Griggs A."/>
            <person name="Gujja S."/>
            <person name="Heiman D."/>
            <person name="Howarth C."/>
            <person name="Larson L."/>
            <person name="Lui A."/>
            <person name="MacDonald P.J.P."/>
            <person name="Montmayeur A."/>
            <person name="Murphy C."/>
            <person name="Neiman D."/>
            <person name="Pearson M."/>
            <person name="Priest M."/>
            <person name="Roberts A."/>
            <person name="Saif S."/>
            <person name="Shea T."/>
            <person name="Shenoy N."/>
            <person name="Sisk P."/>
            <person name="Stolte C."/>
            <person name="Sykes S."/>
            <person name="Wortman J."/>
            <person name="Nusbaum C."/>
            <person name="Birren B."/>
        </authorList>
    </citation>
    <scope>NUCLEOTIDE SEQUENCE [LARGE SCALE GENOMIC DNA]</scope>
    <source>
        <strain evidence="2 3">7_3_47FAA</strain>
    </source>
</reference>
<sequence>MENYSNQPLLELKEKLKVIRTLIPENSIVHYLEYPVYENIGDLLIMKGTEQFFIDNNIKIRSRYSFWNCPSELELKKNDVIVFQGGGNFGDIYKEPQALRENIIKKYNKNRIIILPQTIYFQNKDEEKKTFKILSNHPDLYLFVRDLNSFNIAKKYIDNVFLSPDMAHQLWPIHTINKPTKKCLYHLRTDGEINKNINIVIKDNEDVIDWPQLLSNYEKLLIKCFIKAHKFTLKIDNYKLVQKLWYKYTDYLVKKAIKLYSNYNIIITSRLHGHILSCLLNKENIIIDNSYGKNSSYYKLWTYKFSGAKLQEETWEKIQCQR</sequence>
<dbReference type="AlphaFoldDB" id="G9QJM5"/>
<evidence type="ECO:0000259" key="1">
    <source>
        <dbReference type="Pfam" id="PF04230"/>
    </source>
</evidence>
<organism evidence="2 3">
    <name type="scientific">Bacillus smithii 7_3_47FAA</name>
    <dbReference type="NCBI Taxonomy" id="665952"/>
    <lineage>
        <taxon>Bacteria</taxon>
        <taxon>Bacillati</taxon>
        <taxon>Bacillota</taxon>
        <taxon>Bacilli</taxon>
        <taxon>Bacillales</taxon>
        <taxon>Bacillaceae</taxon>
        <taxon>Bacillus</taxon>
    </lineage>
</organism>
<evidence type="ECO:0000313" key="3">
    <source>
        <dbReference type="Proteomes" id="UP000011747"/>
    </source>
</evidence>
<evidence type="ECO:0000313" key="2">
    <source>
        <dbReference type="EMBL" id="EHL78623.1"/>
    </source>
</evidence>
<protein>
    <recommendedName>
        <fullName evidence="1">Polysaccharide pyruvyl transferase domain-containing protein</fullName>
    </recommendedName>
</protein>
<keyword evidence="3" id="KW-1185">Reference proteome</keyword>
<dbReference type="PATRIC" id="fig|665952.3.peg.1191"/>